<accession>A0A5B9R0V4</accession>
<feature type="compositionally biased region" description="Polar residues" evidence="1">
    <location>
        <begin position="129"/>
        <end position="138"/>
    </location>
</feature>
<name>A0A5B9R0V4_9BACT</name>
<keyword evidence="2" id="KW-1133">Transmembrane helix</keyword>
<evidence type="ECO:0000256" key="1">
    <source>
        <dbReference type="SAM" id="MobiDB-lite"/>
    </source>
</evidence>
<keyword evidence="2" id="KW-0472">Membrane</keyword>
<dbReference type="AlphaFoldDB" id="A0A5B9R0V4"/>
<dbReference type="EMBL" id="CP042914">
    <property type="protein sequence ID" value="QEG43056.1"/>
    <property type="molecule type" value="Genomic_DNA"/>
</dbReference>
<keyword evidence="4" id="KW-1185">Reference proteome</keyword>
<sequence length="310" mass="34216">MSSSDIEVLAVAEEEPVKPLKPTEGPNLRTSKFDTVSSWLMALALFIGIFVLMLFLIWLTRNLKFSAKPFPPIVENAAGRGENAEGFERDFEPPGAEEVEELTEPTLEDTLEAVTDAVSSVAASLDTMNTNAPASTAGTGMGDSRPPGPEGEGEDIIPRFERWRLNFVAKDVGGYAKQLDHYGIELGAVGGGIQGVDIASNLSGGIRQQRYSSEHEKAKRLYFSWVDPSVNFARWDQQLLQKAGVPLGNNRMRIQFIPQDLENKLAHYELEYAKEKGHSSVTEIAKTVFESQASGSGYDFVVVEQRYRRK</sequence>
<evidence type="ECO:0000256" key="2">
    <source>
        <dbReference type="SAM" id="Phobius"/>
    </source>
</evidence>
<evidence type="ECO:0000313" key="3">
    <source>
        <dbReference type="EMBL" id="QEG43056.1"/>
    </source>
</evidence>
<feature type="region of interest" description="Disordered" evidence="1">
    <location>
        <begin position="129"/>
        <end position="155"/>
    </location>
</feature>
<dbReference type="KEGG" id="rul:UC8_50990"/>
<feature type="transmembrane region" description="Helical" evidence="2">
    <location>
        <begin position="39"/>
        <end position="59"/>
    </location>
</feature>
<protein>
    <submittedName>
        <fullName evidence="3">Uncharacterized protein</fullName>
    </submittedName>
</protein>
<organism evidence="3 4">
    <name type="scientific">Roseimaritima ulvae</name>
    <dbReference type="NCBI Taxonomy" id="980254"/>
    <lineage>
        <taxon>Bacteria</taxon>
        <taxon>Pseudomonadati</taxon>
        <taxon>Planctomycetota</taxon>
        <taxon>Planctomycetia</taxon>
        <taxon>Pirellulales</taxon>
        <taxon>Pirellulaceae</taxon>
        <taxon>Roseimaritima</taxon>
    </lineage>
</organism>
<evidence type="ECO:0000313" key="4">
    <source>
        <dbReference type="Proteomes" id="UP000325286"/>
    </source>
</evidence>
<reference evidence="3 4" key="1">
    <citation type="submission" date="2019-08" db="EMBL/GenBank/DDBJ databases">
        <title>Deep-cultivation of Planctomycetes and their phenomic and genomic characterization uncovers novel biology.</title>
        <authorList>
            <person name="Wiegand S."/>
            <person name="Jogler M."/>
            <person name="Boedeker C."/>
            <person name="Pinto D."/>
            <person name="Vollmers J."/>
            <person name="Rivas-Marin E."/>
            <person name="Kohn T."/>
            <person name="Peeters S.H."/>
            <person name="Heuer A."/>
            <person name="Rast P."/>
            <person name="Oberbeckmann S."/>
            <person name="Bunk B."/>
            <person name="Jeske O."/>
            <person name="Meyerdierks A."/>
            <person name="Storesund J.E."/>
            <person name="Kallscheuer N."/>
            <person name="Luecker S."/>
            <person name="Lage O.M."/>
            <person name="Pohl T."/>
            <person name="Merkel B.J."/>
            <person name="Hornburger P."/>
            <person name="Mueller R.-W."/>
            <person name="Bruemmer F."/>
            <person name="Labrenz M."/>
            <person name="Spormann A.M."/>
            <person name="Op den Camp H."/>
            <person name="Overmann J."/>
            <person name="Amann R."/>
            <person name="Jetten M.S.M."/>
            <person name="Mascher T."/>
            <person name="Medema M.H."/>
            <person name="Devos D.P."/>
            <person name="Kaster A.-K."/>
            <person name="Ovreas L."/>
            <person name="Rohde M."/>
            <person name="Galperin M.Y."/>
            <person name="Jogler C."/>
        </authorList>
    </citation>
    <scope>NUCLEOTIDE SEQUENCE [LARGE SCALE GENOMIC DNA]</scope>
    <source>
        <strain evidence="3 4">UC8</strain>
    </source>
</reference>
<gene>
    <name evidence="3" type="ORF">UC8_50990</name>
</gene>
<dbReference type="OrthoDB" id="264874at2"/>
<keyword evidence="2" id="KW-0812">Transmembrane</keyword>
<dbReference type="RefSeq" id="WP_068140989.1">
    <property type="nucleotide sequence ID" value="NZ_CP042914.1"/>
</dbReference>
<dbReference type="Proteomes" id="UP000325286">
    <property type="component" value="Chromosome"/>
</dbReference>
<proteinExistence type="predicted"/>